<evidence type="ECO:0000313" key="1">
    <source>
        <dbReference type="EMBL" id="KAK8845224.1"/>
    </source>
</evidence>
<dbReference type="PANTHER" id="PTHR45661:SF3">
    <property type="entry name" value="IG-LIKE DOMAIN-CONTAINING PROTEIN"/>
    <property type="match status" value="1"/>
</dbReference>
<name>A0ABR2HDY3_9EUKA</name>
<evidence type="ECO:0008006" key="3">
    <source>
        <dbReference type="Google" id="ProtNLM"/>
    </source>
</evidence>
<dbReference type="SUPFAM" id="SSF52058">
    <property type="entry name" value="L domain-like"/>
    <property type="match status" value="1"/>
</dbReference>
<gene>
    <name evidence="1" type="ORF">M9Y10_021408</name>
</gene>
<organism evidence="1 2">
    <name type="scientific">Tritrichomonas musculus</name>
    <dbReference type="NCBI Taxonomy" id="1915356"/>
    <lineage>
        <taxon>Eukaryota</taxon>
        <taxon>Metamonada</taxon>
        <taxon>Parabasalia</taxon>
        <taxon>Tritrichomonadida</taxon>
        <taxon>Tritrichomonadidae</taxon>
        <taxon>Tritrichomonas</taxon>
    </lineage>
</organism>
<reference evidence="1 2" key="1">
    <citation type="submission" date="2024-04" db="EMBL/GenBank/DDBJ databases">
        <title>Tritrichomonas musculus Genome.</title>
        <authorList>
            <person name="Alves-Ferreira E."/>
            <person name="Grigg M."/>
            <person name="Lorenzi H."/>
            <person name="Galac M."/>
        </authorList>
    </citation>
    <scope>NUCLEOTIDE SEQUENCE [LARGE SCALE GENOMIC DNA]</scope>
    <source>
        <strain evidence="1 2">EAF2021</strain>
    </source>
</reference>
<dbReference type="PANTHER" id="PTHR45661">
    <property type="entry name" value="SURFACE ANTIGEN"/>
    <property type="match status" value="1"/>
</dbReference>
<dbReference type="InterPro" id="IPR026906">
    <property type="entry name" value="LRR_5"/>
</dbReference>
<dbReference type="Proteomes" id="UP001470230">
    <property type="component" value="Unassembled WGS sequence"/>
</dbReference>
<keyword evidence="2" id="KW-1185">Reference proteome</keyword>
<evidence type="ECO:0000313" key="2">
    <source>
        <dbReference type="Proteomes" id="UP001470230"/>
    </source>
</evidence>
<dbReference type="Gene3D" id="3.80.10.10">
    <property type="entry name" value="Ribonuclease Inhibitor"/>
    <property type="match status" value="2"/>
</dbReference>
<accession>A0ABR2HDY3</accession>
<proteinExistence type="predicted"/>
<protein>
    <recommendedName>
        <fullName evidence="3">Leucine-rich repeat domain-containing protein</fullName>
    </recommendedName>
</protein>
<sequence>MEIEDFIKKLKDIYPKFIDFIDNTDDLEIKFQVLIDSFEKHEILEKKEGIRQILKLIAAIANNHYRTTNFFNKLEKIIQYLLKDKKSPISDYIPDYRLNFSKRILFYLFEKEFIEPDESFFRYFFKQRKSNEKLFYYLYPALKKYLSESEQKHIESEIFKKFKVPIDTFKAKCLIGENDSYICSLIREDSIESFITFINQSNISLSYKIRPSYYETNAFLIGRKTSLIEYATFFGAIRIIQYLKFNKIENDESLWPFAVHSNNAELIHYLEENEAFNSFEIRSSYLEYLVKESIICNHNEFADYFRYNYLEKNSDFNEFIDFFCWDILFSSDLFYFPDDIELLISRSAVDRAFKIPIIHFSFKKITIPSSVTSIGDNAFNGSYGSHFIVKEIIIPSSVTSFGEASFFWIRNLKKIIIPSSVTSIGDFYFAECPSLLQITIPSSVTSIGKYAFLECSSLTNITFETPCSISQISDHEFDNCSSLQQIAIPSSVTKIGKFAFVRCSSLTQVTIPSSVTDIDELAFSRCESLEQIFLPSSVINIGKCAFSECSSLKQISIPSSVASIGEGAFYRCSSLTEVSIHSSTTSIKENAFLYCSSLIQMTIPSSLSIDNLELSSSSIRLR</sequence>
<dbReference type="InterPro" id="IPR032675">
    <property type="entry name" value="LRR_dom_sf"/>
</dbReference>
<dbReference type="EMBL" id="JAPFFF010000031">
    <property type="protein sequence ID" value="KAK8845224.1"/>
    <property type="molecule type" value="Genomic_DNA"/>
</dbReference>
<comment type="caution">
    <text evidence="1">The sequence shown here is derived from an EMBL/GenBank/DDBJ whole genome shotgun (WGS) entry which is preliminary data.</text>
</comment>
<dbReference type="Pfam" id="PF13306">
    <property type="entry name" value="LRR_5"/>
    <property type="match status" value="2"/>
</dbReference>
<dbReference type="InterPro" id="IPR053139">
    <property type="entry name" value="Surface_bspA-like"/>
</dbReference>